<dbReference type="InterPro" id="IPR027417">
    <property type="entry name" value="P-loop_NTPase"/>
</dbReference>
<name>A0A1M6KNM6_9BACE</name>
<dbReference type="Gene3D" id="3.40.50.300">
    <property type="entry name" value="P-loop containing nucleotide triphosphate hydrolases"/>
    <property type="match status" value="1"/>
</dbReference>
<dbReference type="eggNOG" id="ENOG502ZDY4">
    <property type="taxonomic scope" value="Bacteria"/>
</dbReference>
<evidence type="ECO:0000313" key="1">
    <source>
        <dbReference type="EMBL" id="SHJ60535.1"/>
    </source>
</evidence>
<evidence type="ECO:0000313" key="2">
    <source>
        <dbReference type="Proteomes" id="UP000184192"/>
    </source>
</evidence>
<dbReference type="AlphaFoldDB" id="A0A1M6KNM6"/>
<dbReference type="SUPFAM" id="SSF53795">
    <property type="entry name" value="PEP carboxykinase-like"/>
    <property type="match status" value="1"/>
</dbReference>
<reference evidence="2" key="1">
    <citation type="submission" date="2016-11" db="EMBL/GenBank/DDBJ databases">
        <authorList>
            <person name="Varghese N."/>
            <person name="Submissions S."/>
        </authorList>
    </citation>
    <scope>NUCLEOTIDE SEQUENCE [LARGE SCALE GENOMIC DNA]</scope>
    <source>
        <strain evidence="2">DSM 26884</strain>
    </source>
</reference>
<proteinExistence type="predicted"/>
<accession>A0A1M6KNM6</accession>
<organism evidence="1 2">
    <name type="scientific">Bacteroides stercorirosoris</name>
    <dbReference type="NCBI Taxonomy" id="871324"/>
    <lineage>
        <taxon>Bacteria</taxon>
        <taxon>Pseudomonadati</taxon>
        <taxon>Bacteroidota</taxon>
        <taxon>Bacteroidia</taxon>
        <taxon>Bacteroidales</taxon>
        <taxon>Bacteroidaceae</taxon>
        <taxon>Bacteroides</taxon>
    </lineage>
</organism>
<dbReference type="EMBL" id="FQZN01000039">
    <property type="protein sequence ID" value="SHJ60535.1"/>
    <property type="molecule type" value="Genomic_DNA"/>
</dbReference>
<evidence type="ECO:0008006" key="3">
    <source>
        <dbReference type="Google" id="ProtNLM"/>
    </source>
</evidence>
<dbReference type="Proteomes" id="UP000184192">
    <property type="component" value="Unassembled WGS sequence"/>
</dbReference>
<keyword evidence="2" id="KW-1185">Reference proteome</keyword>
<protein>
    <recommendedName>
        <fullName evidence="3">Phosphoenolpyruvate carboxykinase</fullName>
    </recommendedName>
</protein>
<gene>
    <name evidence="1" type="ORF">SAMN05444350_13917</name>
</gene>
<sequence length="338" mass="37563">MNYPSASFGKLEEYIYLYVVHTNNNPITIQKRMKEERNAQLFRVGPCLFGTSSSIPGWKSEELIPSLSPFLLPEKEILENKSKIIFSLNIQPEKGSNEKDNSQYHQLVEFEWEGATCRISALPGTDSHLISILAPNDTKEYSAYFHSDFATGTLSLHETEADAFVLNNILMMVYAFKTACTDTVLMHASVIKKDGKGYLFLGKSGTGKSTHTRLWLENIPGCELLNDDNPIVHYNKETGETTVYGSPWSGKTPCYKDDSVPAGAFVRLEQAPENIIKKEGAARAFASLLPACSCLKVVEELNNGVIETVKLLAANLPVYHLKCLPDRAAAELSFNTIR</sequence>